<dbReference type="PANTHER" id="PTHR42791:SF1">
    <property type="entry name" value="N-ACETYLTRANSFERASE DOMAIN-CONTAINING PROTEIN"/>
    <property type="match status" value="1"/>
</dbReference>
<dbReference type="Proteomes" id="UP000563898">
    <property type="component" value="Unassembled WGS sequence"/>
</dbReference>
<dbReference type="InterPro" id="IPR052523">
    <property type="entry name" value="Trichothecene_AcTrans"/>
</dbReference>
<accession>A0A846WT85</accession>
<name>A0A846WT85_9ACTN</name>
<reference evidence="1 2" key="1">
    <citation type="submission" date="2020-04" db="EMBL/GenBank/DDBJ databases">
        <title>MicrobeNet Type strains.</title>
        <authorList>
            <person name="Nicholson A.C."/>
        </authorList>
    </citation>
    <scope>NUCLEOTIDE SEQUENCE [LARGE SCALE GENOMIC DNA]</scope>
    <source>
        <strain evidence="1 2">ATCC BAA-14</strain>
    </source>
</reference>
<dbReference type="SUPFAM" id="SSF55729">
    <property type="entry name" value="Acyl-CoA N-acyltransferases (Nat)"/>
    <property type="match status" value="1"/>
</dbReference>
<dbReference type="Gene3D" id="3.40.630.30">
    <property type="match status" value="1"/>
</dbReference>
<proteinExistence type="predicted"/>
<dbReference type="PANTHER" id="PTHR42791">
    <property type="entry name" value="GNAT FAMILY ACETYLTRANSFERASE"/>
    <property type="match status" value="1"/>
</dbReference>
<dbReference type="AlphaFoldDB" id="A0A846WT85"/>
<organism evidence="1 2">
    <name type="scientific">Gordonia polyisoprenivorans</name>
    <dbReference type="NCBI Taxonomy" id="84595"/>
    <lineage>
        <taxon>Bacteria</taxon>
        <taxon>Bacillati</taxon>
        <taxon>Actinomycetota</taxon>
        <taxon>Actinomycetes</taxon>
        <taxon>Mycobacteriales</taxon>
        <taxon>Gordoniaceae</taxon>
        <taxon>Gordonia</taxon>
    </lineage>
</organism>
<gene>
    <name evidence="1" type="ORF">HGA05_25180</name>
</gene>
<dbReference type="InterPro" id="IPR016181">
    <property type="entry name" value="Acyl_CoA_acyltransferase"/>
</dbReference>
<dbReference type="GO" id="GO:0016740">
    <property type="term" value="F:transferase activity"/>
    <property type="evidence" value="ECO:0007669"/>
    <property type="project" value="UniProtKB-KW"/>
</dbReference>
<sequence length="188" mass="20744">MADTTVVPTRDLDVTSSLLAQAFIDDPVTRWIAPDPRGDVQMFRTLVRWTHRSDVAPDLAVRAGEPVGVAVWDPPGYRVSRLDEIRALPGFVSSLRTGVRRGAVVESTFARLRPEEPHWYLGQLGAIRHGEGIGTALLEAGITRVDGPAYLESSNVANIPLYERFGFEVVREVRLPGGPSVWPMFRKG</sequence>
<comment type="caution">
    <text evidence="1">The sequence shown here is derived from an EMBL/GenBank/DDBJ whole genome shotgun (WGS) entry which is preliminary data.</text>
</comment>
<evidence type="ECO:0000313" key="1">
    <source>
        <dbReference type="EMBL" id="NKY04859.1"/>
    </source>
</evidence>
<keyword evidence="1" id="KW-0808">Transferase</keyword>
<dbReference type="EMBL" id="JAAXPC010000024">
    <property type="protein sequence ID" value="NKY04859.1"/>
    <property type="molecule type" value="Genomic_DNA"/>
</dbReference>
<evidence type="ECO:0000313" key="2">
    <source>
        <dbReference type="Proteomes" id="UP000563898"/>
    </source>
</evidence>
<protein>
    <submittedName>
        <fullName evidence="1">GNAT family N-acetyltransferase</fullName>
    </submittedName>
</protein>
<dbReference type="RefSeq" id="WP_006373249.1">
    <property type="nucleotide sequence ID" value="NZ_JAAXPC010000024.1"/>
</dbReference>